<dbReference type="RefSeq" id="WP_034247944.1">
    <property type="nucleotide sequence ID" value="NZ_BJYK01000007.1"/>
</dbReference>
<organism evidence="1 2">
    <name type="scientific">Actinotalea fermentans</name>
    <dbReference type="NCBI Taxonomy" id="43671"/>
    <lineage>
        <taxon>Bacteria</taxon>
        <taxon>Bacillati</taxon>
        <taxon>Actinomycetota</taxon>
        <taxon>Actinomycetes</taxon>
        <taxon>Micrococcales</taxon>
        <taxon>Cellulomonadaceae</taxon>
        <taxon>Actinotalea</taxon>
    </lineage>
</organism>
<evidence type="ECO:0000313" key="1">
    <source>
        <dbReference type="EMBL" id="GEN80486.1"/>
    </source>
</evidence>
<keyword evidence="2" id="KW-1185">Reference proteome</keyword>
<dbReference type="AlphaFoldDB" id="A0A511YZC1"/>
<comment type="caution">
    <text evidence="1">The sequence shown here is derived from an EMBL/GenBank/DDBJ whole genome shotgun (WGS) entry which is preliminary data.</text>
</comment>
<evidence type="ECO:0000313" key="2">
    <source>
        <dbReference type="Proteomes" id="UP000321484"/>
    </source>
</evidence>
<dbReference type="OrthoDB" id="4828169at2"/>
<protein>
    <recommendedName>
        <fullName evidence="3">Excreted virulence factor EspC, type VII ESX diderm</fullName>
    </recommendedName>
</protein>
<dbReference type="Proteomes" id="UP000321484">
    <property type="component" value="Unassembled WGS sequence"/>
</dbReference>
<reference evidence="1 2" key="1">
    <citation type="submission" date="2019-07" db="EMBL/GenBank/DDBJ databases">
        <title>Whole genome shotgun sequence of Actinotalea fermentans NBRC 105374.</title>
        <authorList>
            <person name="Hosoyama A."/>
            <person name="Uohara A."/>
            <person name="Ohji S."/>
            <person name="Ichikawa N."/>
        </authorList>
    </citation>
    <scope>NUCLEOTIDE SEQUENCE [LARGE SCALE GENOMIC DNA]</scope>
    <source>
        <strain evidence="1 2">NBRC 105374</strain>
    </source>
</reference>
<accession>A0A511YZC1</accession>
<sequence>MGSRLEVDTHALRRTARDLAVVRAELTGATAYVGAIADDVGHPGLAGRLERFTESWRVHRERLVDAMEGLDQVALKTAETFEQADREIAASIRGAGDER</sequence>
<name>A0A511YZC1_9CELL</name>
<evidence type="ECO:0008006" key="3">
    <source>
        <dbReference type="Google" id="ProtNLM"/>
    </source>
</evidence>
<dbReference type="EMBL" id="BJYK01000007">
    <property type="protein sequence ID" value="GEN80486.1"/>
    <property type="molecule type" value="Genomic_DNA"/>
</dbReference>
<gene>
    <name evidence="1" type="ORF">AFE02nite_22200</name>
</gene>
<proteinExistence type="predicted"/>